<evidence type="ECO:0000259" key="6">
    <source>
        <dbReference type="Pfam" id="PF25076"/>
    </source>
</evidence>
<dbReference type="SUPFAM" id="SSF57716">
    <property type="entry name" value="Glucocorticoid receptor-like (DNA-binding domain)"/>
    <property type="match status" value="1"/>
</dbReference>
<organism evidence="7 8">
    <name type="scientific">Ursus americanus</name>
    <name type="common">American black bear</name>
    <name type="synonym">Euarctos americanus</name>
    <dbReference type="NCBI Taxonomy" id="9643"/>
    <lineage>
        <taxon>Eukaryota</taxon>
        <taxon>Metazoa</taxon>
        <taxon>Chordata</taxon>
        <taxon>Craniata</taxon>
        <taxon>Vertebrata</taxon>
        <taxon>Euteleostomi</taxon>
        <taxon>Mammalia</taxon>
        <taxon>Eutheria</taxon>
        <taxon>Laurasiatheria</taxon>
        <taxon>Carnivora</taxon>
        <taxon>Caniformia</taxon>
        <taxon>Ursidae</taxon>
        <taxon>Ursus</taxon>
    </lineage>
</organism>
<dbReference type="GO" id="GO:0030018">
    <property type="term" value="C:Z disc"/>
    <property type="evidence" value="ECO:0007669"/>
    <property type="project" value="TreeGrafter"/>
</dbReference>
<dbReference type="GO" id="GO:0030036">
    <property type="term" value="P:actin cytoskeleton organization"/>
    <property type="evidence" value="ECO:0007669"/>
    <property type="project" value="TreeGrafter"/>
</dbReference>
<accession>A0A452QNI4</accession>
<keyword evidence="8" id="KW-1185">Reference proteome</keyword>
<dbReference type="Pfam" id="PF25076">
    <property type="entry name" value="LIM_FHL2-3_N"/>
    <property type="match status" value="1"/>
</dbReference>
<dbReference type="InterPro" id="IPR056807">
    <property type="entry name" value="LIM_FHL1/2/3/5_N"/>
</dbReference>
<feature type="domain" description="FHL1/2/3/5 N-terminal LIM" evidence="6">
    <location>
        <begin position="6"/>
        <end position="33"/>
    </location>
</feature>
<keyword evidence="4" id="KW-0539">Nucleus</keyword>
<protein>
    <recommendedName>
        <fullName evidence="6">FHL1/2/3/5 N-terminal LIM domain-containing protein</fullName>
    </recommendedName>
</protein>
<dbReference type="STRING" id="9643.ENSUAMP00000007000"/>
<dbReference type="GO" id="GO:0001725">
    <property type="term" value="C:stress fiber"/>
    <property type="evidence" value="ECO:0007669"/>
    <property type="project" value="TreeGrafter"/>
</dbReference>
<dbReference type="Ensembl" id="ENSUAMT00000007940.1">
    <property type="protein sequence ID" value="ENSUAMP00000007000.1"/>
    <property type="gene ID" value="ENSUAMG00000006133.1"/>
</dbReference>
<evidence type="ECO:0000256" key="5">
    <source>
        <dbReference type="SAM" id="MobiDB-lite"/>
    </source>
</evidence>
<evidence type="ECO:0000313" key="8">
    <source>
        <dbReference type="Proteomes" id="UP000291022"/>
    </source>
</evidence>
<dbReference type="Gene3D" id="2.10.110.10">
    <property type="entry name" value="Cysteine Rich Protein"/>
    <property type="match status" value="1"/>
</dbReference>
<keyword evidence="3" id="KW-0479">Metal-binding</keyword>
<sequence>MSEAFDCAKCSESLYGRKYIQTDDGPYCVPCYDSTFANTCAECQQLIGHDSRVRTGPDRARSGWRLAEGQRCQRPCHAPCRSCSMKTATSTRAASAAAAASAPWPTSPSPARTVSCSAMTVTAVPSRRSAPPAGRPSCPGPGSWNTEARRGMSTASCAAAVSSRWAPVPLCPTRALTTACPAMRTSSLLAAPAAARR</sequence>
<evidence type="ECO:0000256" key="3">
    <source>
        <dbReference type="ARBA" id="ARBA00023038"/>
    </source>
</evidence>
<evidence type="ECO:0000256" key="2">
    <source>
        <dbReference type="ARBA" id="ARBA00022737"/>
    </source>
</evidence>
<dbReference type="GO" id="GO:0003712">
    <property type="term" value="F:transcription coregulator activity"/>
    <property type="evidence" value="ECO:0007669"/>
    <property type="project" value="TreeGrafter"/>
</dbReference>
<dbReference type="GO" id="GO:0003779">
    <property type="term" value="F:actin binding"/>
    <property type="evidence" value="ECO:0007669"/>
    <property type="project" value="TreeGrafter"/>
</dbReference>
<dbReference type="PANTHER" id="PTHR24205">
    <property type="entry name" value="FOUR AND A HALF LIM DOMAINS PROTEIN"/>
    <property type="match status" value="1"/>
</dbReference>
<dbReference type="Proteomes" id="UP000291022">
    <property type="component" value="Unassembled WGS sequence"/>
</dbReference>
<keyword evidence="3" id="KW-0440">LIM domain</keyword>
<reference evidence="7" key="2">
    <citation type="submission" date="2025-05" db="UniProtKB">
        <authorList>
            <consortium name="Ensembl"/>
        </authorList>
    </citation>
    <scope>IDENTIFICATION</scope>
</reference>
<proteinExistence type="predicted"/>
<dbReference type="GO" id="GO:0005634">
    <property type="term" value="C:nucleus"/>
    <property type="evidence" value="ECO:0007669"/>
    <property type="project" value="UniProtKB-SubCell"/>
</dbReference>
<evidence type="ECO:0000313" key="7">
    <source>
        <dbReference type="Ensembl" id="ENSUAMP00000007000.1"/>
    </source>
</evidence>
<evidence type="ECO:0000256" key="1">
    <source>
        <dbReference type="ARBA" id="ARBA00004123"/>
    </source>
</evidence>
<dbReference type="GeneTree" id="ENSGT00950000183028"/>
<feature type="region of interest" description="Disordered" evidence="5">
    <location>
        <begin position="125"/>
        <end position="145"/>
    </location>
</feature>
<dbReference type="PANTHER" id="PTHR24205:SF5">
    <property type="entry name" value="FOUR AND A HALF LIM DOMAINS PROTEIN 3"/>
    <property type="match status" value="1"/>
</dbReference>
<dbReference type="Ensembl" id="ENSUAMT00000007937.1">
    <property type="protein sequence ID" value="ENSUAMP00000006997.1"/>
    <property type="gene ID" value="ENSUAMG00000006133.1"/>
</dbReference>
<feature type="compositionally biased region" description="Low complexity" evidence="5">
    <location>
        <begin position="125"/>
        <end position="142"/>
    </location>
</feature>
<keyword evidence="2" id="KW-0677">Repeat</keyword>
<reference evidence="8" key="1">
    <citation type="submission" date="2016-06" db="EMBL/GenBank/DDBJ databases">
        <title>De novo assembly and RNA-Seq shows season-dependent expression and editing in black bear kidneys.</title>
        <authorList>
            <person name="Korstanje R."/>
            <person name="Srivastava A."/>
            <person name="Sarsani V.K."/>
            <person name="Sheehan S.M."/>
            <person name="Seger R.L."/>
            <person name="Barter M.E."/>
            <person name="Lindqvist C."/>
            <person name="Brody L.C."/>
            <person name="Mullikin J.C."/>
        </authorList>
    </citation>
    <scope>NUCLEOTIDE SEQUENCE [LARGE SCALE GENOMIC DNA]</scope>
</reference>
<comment type="subcellular location">
    <subcellularLocation>
        <location evidence="1">Nucleus</location>
    </subcellularLocation>
</comment>
<name>A0A452QNI4_URSAM</name>
<keyword evidence="3" id="KW-0862">Zinc</keyword>
<evidence type="ECO:0000256" key="4">
    <source>
        <dbReference type="ARBA" id="ARBA00023242"/>
    </source>
</evidence>
<dbReference type="AlphaFoldDB" id="A0A452QNI4"/>